<gene>
    <name evidence="2" type="ORF">WJX75_000712</name>
</gene>
<proteinExistence type="predicted"/>
<reference evidence="2 3" key="1">
    <citation type="journal article" date="2024" name="Nat. Commun.">
        <title>Phylogenomics reveals the evolutionary origins of lichenization in chlorophyte algae.</title>
        <authorList>
            <person name="Puginier C."/>
            <person name="Libourel C."/>
            <person name="Otte J."/>
            <person name="Skaloud P."/>
            <person name="Haon M."/>
            <person name="Grisel S."/>
            <person name="Petersen M."/>
            <person name="Berrin J.G."/>
            <person name="Delaux P.M."/>
            <person name="Dal Grande F."/>
            <person name="Keller J."/>
        </authorList>
    </citation>
    <scope>NUCLEOTIDE SEQUENCE [LARGE SCALE GENOMIC DNA]</scope>
    <source>
        <strain evidence="2 3">SAG 216-7</strain>
    </source>
</reference>
<evidence type="ECO:0000256" key="1">
    <source>
        <dbReference type="SAM" id="MobiDB-lite"/>
    </source>
</evidence>
<dbReference type="Proteomes" id="UP001491310">
    <property type="component" value="Unassembled WGS sequence"/>
</dbReference>
<evidence type="ECO:0000313" key="3">
    <source>
        <dbReference type="Proteomes" id="UP001491310"/>
    </source>
</evidence>
<comment type="caution">
    <text evidence="2">The sequence shown here is derived from an EMBL/GenBank/DDBJ whole genome shotgun (WGS) entry which is preliminary data.</text>
</comment>
<dbReference type="EMBL" id="JALJOT010000002">
    <property type="protein sequence ID" value="KAK9917081.1"/>
    <property type="molecule type" value="Genomic_DNA"/>
</dbReference>
<keyword evidence="3" id="KW-1185">Reference proteome</keyword>
<feature type="region of interest" description="Disordered" evidence="1">
    <location>
        <begin position="274"/>
        <end position="303"/>
    </location>
</feature>
<organism evidence="2 3">
    <name type="scientific">Coccomyxa subellipsoidea</name>
    <dbReference type="NCBI Taxonomy" id="248742"/>
    <lineage>
        <taxon>Eukaryota</taxon>
        <taxon>Viridiplantae</taxon>
        <taxon>Chlorophyta</taxon>
        <taxon>core chlorophytes</taxon>
        <taxon>Trebouxiophyceae</taxon>
        <taxon>Trebouxiophyceae incertae sedis</taxon>
        <taxon>Coccomyxaceae</taxon>
        <taxon>Coccomyxa</taxon>
    </lineage>
</organism>
<evidence type="ECO:0000313" key="2">
    <source>
        <dbReference type="EMBL" id="KAK9917081.1"/>
    </source>
</evidence>
<sequence length="303" mass="33357">MATETPVSTVRLSENKPCLLPIPVPATRHSCSRLDFTIYAVNRLPFVKASCRSLEAPPVSSEGVVPHPFVAFFTSFSRAKAAACWLSERGEEVYVHRFRANKSVEGKWHPLRPGQSTNHPTQMCHYAATGMAFRDWPVQRQLAADSKSGLTHREPISAFLVGVNAAPDEEPQWRHYNFFTVGVFTSEVRAKACVSQRGHAAVSMCPITLNAPLSPCLSSAVLSAHQTRLLVRSATMFVDHSEDTERDGGVMSDIMAQVWDLVLDRHQHPCRAMTASKSAVRQDQDFVSASDSPSSEQHSIVGS</sequence>
<protein>
    <submittedName>
        <fullName evidence="2">Uncharacterized protein</fullName>
    </submittedName>
</protein>
<name>A0ABR2YZE6_9CHLO</name>
<feature type="compositionally biased region" description="Polar residues" evidence="1">
    <location>
        <begin position="275"/>
        <end position="303"/>
    </location>
</feature>
<accession>A0ABR2YZE6</accession>